<evidence type="ECO:0000313" key="6">
    <source>
        <dbReference type="Proteomes" id="UP000002669"/>
    </source>
</evidence>
<feature type="compositionally biased region" description="Acidic residues" evidence="4">
    <location>
        <begin position="49"/>
        <end position="58"/>
    </location>
</feature>
<dbReference type="STRING" id="535722.E4UZE5"/>
<dbReference type="InParanoid" id="E4UZE5"/>
<feature type="compositionally biased region" description="Low complexity" evidence="4">
    <location>
        <begin position="155"/>
        <end position="168"/>
    </location>
</feature>
<dbReference type="EMBL" id="DS989826">
    <property type="protein sequence ID" value="EFR03475.1"/>
    <property type="molecule type" value="Genomic_DNA"/>
</dbReference>
<dbReference type="GO" id="GO:0017005">
    <property type="term" value="F:3'-tyrosyl-DNA phosphodiesterase activity"/>
    <property type="evidence" value="ECO:0007669"/>
    <property type="project" value="TreeGrafter"/>
</dbReference>
<proteinExistence type="predicted"/>
<feature type="region of interest" description="Disordered" evidence="4">
    <location>
        <begin position="124"/>
        <end position="168"/>
    </location>
</feature>
<evidence type="ECO:0000256" key="1">
    <source>
        <dbReference type="PIRSR" id="PIRSR610347-1"/>
    </source>
</evidence>
<dbReference type="PANTHER" id="PTHR12415:SF4">
    <property type="entry name" value="TYROSYL-DNA PHOSPHODIESTERASE DOMAIN-CONTAINING PROTEIN"/>
    <property type="match status" value="1"/>
</dbReference>
<dbReference type="GO" id="GO:0005634">
    <property type="term" value="C:nucleus"/>
    <property type="evidence" value="ECO:0007669"/>
    <property type="project" value="InterPro"/>
</dbReference>
<accession>E4UZE5</accession>
<feature type="active site" description="Nucleophile" evidence="1">
    <location>
        <position position="287"/>
    </location>
</feature>
<dbReference type="PROSITE" id="PS50330">
    <property type="entry name" value="UIM"/>
    <property type="match status" value="1"/>
</dbReference>
<sequence>MMDDDLQAAIDASLRDAARSQLNLQRRKSSVVDLTCDSDGDASAPQLEGEGEEVENDDYDADLKRAIQLSLQSGQERETIDVDALEVGEAASATPEPKKEASASVSGFGIAGFDRKKMEEERLARLAKKRKAGEDGSALALPTARPLKASRSEQPSGASSSAKIPIPPATAATKPAFRASGVPSTEPTIQFPDGAVKKTWAFGHERRGDIKLEEVLQQADLELAVLSSFLWDMDWLLAKFTNPKTRFLFIMGAKGEERQAQLMRETASMPWIRLCFPPMDGEVHCMHSKLMLLFHPNHMRIVIPSANLDPYDWGEKGGVMENMLFLIDLPRKAREADEDKTPFRDELVYFLRASKLNEKIIDKMLQFDFSNTTKYAFVHSIGGSHIGSGSYERTGHCGLGTAVKSLGLETSRPLTLDYITSSVGSLTATFLQNLYLSAQGDNGSRQLSARAAGKQGSTNKKKKTRSNDDDYDDGNGNDNDADWTGRVKVYFPSRETVRSSRGGVSAAGTLCLMSRWYNSPTFPRDVMRDNRSVREGLLMHSKVLYVRPEGVARTDIKTKGKSKESESDRCRYAGWAYVGSANLSESAWGRLVIDRKTKQAKLNCRNWECGVVVPVGSVGYDDGTKKDEQDQKEDEKVKGKGEGELSRVFGEAVPVPMREPDRKYAGGEQPWFYLEHGR</sequence>
<feature type="active site" description="Proton donor/acceptor" evidence="1">
    <location>
        <position position="540"/>
    </location>
</feature>
<dbReference type="InterPro" id="IPR003903">
    <property type="entry name" value="UIM_dom"/>
</dbReference>
<dbReference type="Pfam" id="PF06087">
    <property type="entry name" value="Tyr-DNA_phospho"/>
    <property type="match status" value="1"/>
</dbReference>
<evidence type="ECO:0000256" key="2">
    <source>
        <dbReference type="PIRSR" id="PIRSR610347-2"/>
    </source>
</evidence>
<dbReference type="RefSeq" id="XP_003171929.1">
    <property type="nucleotide sequence ID" value="XM_003171881.1"/>
</dbReference>
<dbReference type="SUPFAM" id="SSF56024">
    <property type="entry name" value="Phospholipase D/nuclease"/>
    <property type="match status" value="2"/>
</dbReference>
<dbReference type="GeneID" id="10027189"/>
<dbReference type="HOGENOM" id="CLU_007773_2_0_1"/>
<dbReference type="VEuPathDB" id="FungiDB:MGYG_06473"/>
<dbReference type="PANTHER" id="PTHR12415">
    <property type="entry name" value="TYROSYL-DNA PHOSPHODIESTERASE 1"/>
    <property type="match status" value="1"/>
</dbReference>
<feature type="region of interest" description="Disordered" evidence="4">
    <location>
        <begin position="446"/>
        <end position="479"/>
    </location>
</feature>
<protein>
    <submittedName>
        <fullName evidence="5">Tyrosyl-DNA phosphodiesterase domain-containing protein</fullName>
    </submittedName>
</protein>
<dbReference type="Proteomes" id="UP000002669">
    <property type="component" value="Unassembled WGS sequence"/>
</dbReference>
<organism evidence="6">
    <name type="scientific">Arthroderma gypseum (strain ATCC MYA-4604 / CBS 118893)</name>
    <name type="common">Microsporum gypseum</name>
    <dbReference type="NCBI Taxonomy" id="535722"/>
    <lineage>
        <taxon>Eukaryota</taxon>
        <taxon>Fungi</taxon>
        <taxon>Dikarya</taxon>
        <taxon>Ascomycota</taxon>
        <taxon>Pezizomycotina</taxon>
        <taxon>Eurotiomycetes</taxon>
        <taxon>Eurotiomycetidae</taxon>
        <taxon>Onygenales</taxon>
        <taxon>Arthrodermataceae</taxon>
        <taxon>Nannizzia</taxon>
    </lineage>
</organism>
<dbReference type="OMA" id="FPPMDGQ"/>
<evidence type="ECO:0000313" key="5">
    <source>
        <dbReference type="EMBL" id="EFR03475.1"/>
    </source>
</evidence>
<dbReference type="SMART" id="SM00726">
    <property type="entry name" value="UIM"/>
    <property type="match status" value="2"/>
</dbReference>
<feature type="region of interest" description="Disordered" evidence="4">
    <location>
        <begin position="620"/>
        <end position="652"/>
    </location>
</feature>
<feature type="compositionally biased region" description="Basic and acidic residues" evidence="4">
    <location>
        <begin position="622"/>
        <end position="645"/>
    </location>
</feature>
<feature type="region of interest" description="Disordered" evidence="4">
    <location>
        <begin position="29"/>
        <end position="58"/>
    </location>
</feature>
<dbReference type="eggNOG" id="KOG2031">
    <property type="taxonomic scope" value="Eukaryota"/>
</dbReference>
<evidence type="ECO:0000256" key="4">
    <source>
        <dbReference type="SAM" id="MobiDB-lite"/>
    </source>
</evidence>
<dbReference type="OrthoDB" id="47785at2759"/>
<dbReference type="GO" id="GO:0003690">
    <property type="term" value="F:double-stranded DNA binding"/>
    <property type="evidence" value="ECO:0007669"/>
    <property type="project" value="TreeGrafter"/>
</dbReference>
<evidence type="ECO:0000256" key="3">
    <source>
        <dbReference type="PIRSR" id="PIRSR610347-3"/>
    </source>
</evidence>
<name>E4UZE5_ARTGP</name>
<feature type="site" description="Interaction with DNA" evidence="3">
    <location>
        <position position="584"/>
    </location>
</feature>
<dbReference type="GO" id="GO:0003697">
    <property type="term" value="F:single-stranded DNA binding"/>
    <property type="evidence" value="ECO:0007669"/>
    <property type="project" value="TreeGrafter"/>
</dbReference>
<dbReference type="GO" id="GO:0006281">
    <property type="term" value="P:DNA repair"/>
    <property type="evidence" value="ECO:0007669"/>
    <property type="project" value="InterPro"/>
</dbReference>
<dbReference type="AlphaFoldDB" id="E4UZE5"/>
<feature type="binding site" evidence="2">
    <location>
        <position position="542"/>
    </location>
    <ligand>
        <name>substrate</name>
    </ligand>
</feature>
<dbReference type="InterPro" id="IPR010347">
    <property type="entry name" value="Tdp1"/>
</dbReference>
<feature type="compositionally biased region" description="Acidic residues" evidence="4">
    <location>
        <begin position="469"/>
        <end position="479"/>
    </location>
</feature>
<dbReference type="Gene3D" id="3.30.870.10">
    <property type="entry name" value="Endonuclease Chain A"/>
    <property type="match status" value="2"/>
</dbReference>
<keyword evidence="6" id="KW-1185">Reference proteome</keyword>
<gene>
    <name evidence="5" type="ORF">MGYG_06473</name>
</gene>
<dbReference type="CDD" id="cd09122">
    <property type="entry name" value="PLDc_Tdp1_1"/>
    <property type="match status" value="1"/>
</dbReference>
<feature type="binding site" evidence="2">
    <location>
        <position position="289"/>
    </location>
    <ligand>
        <name>substrate</name>
    </ligand>
</feature>
<reference evidence="6" key="1">
    <citation type="journal article" date="2012" name="MBio">
        <title>Comparative genome analysis of Trichophyton rubrum and related dermatophytes reveals candidate genes involved in infection.</title>
        <authorList>
            <person name="Martinez D.A."/>
            <person name="Oliver B.G."/>
            <person name="Graeser Y."/>
            <person name="Goldberg J.M."/>
            <person name="Li W."/>
            <person name="Martinez-Rossi N.M."/>
            <person name="Monod M."/>
            <person name="Shelest E."/>
            <person name="Barton R.C."/>
            <person name="Birch E."/>
            <person name="Brakhage A.A."/>
            <person name="Chen Z."/>
            <person name="Gurr S.J."/>
            <person name="Heiman D."/>
            <person name="Heitman J."/>
            <person name="Kosti I."/>
            <person name="Rossi A."/>
            <person name="Saif S."/>
            <person name="Samalova M."/>
            <person name="Saunders C.W."/>
            <person name="Shea T."/>
            <person name="Summerbell R.C."/>
            <person name="Xu J."/>
            <person name="Young S."/>
            <person name="Zeng Q."/>
            <person name="Birren B.W."/>
            <person name="Cuomo C.A."/>
            <person name="White T.C."/>
        </authorList>
    </citation>
    <scope>NUCLEOTIDE SEQUENCE [LARGE SCALE GENOMIC DNA]</scope>
    <source>
        <strain evidence="6">ATCC MYA-4604 / CBS 118893</strain>
    </source>
</reference>